<dbReference type="AlphaFoldDB" id="A0A0E9TPT2"/>
<name>A0A0E9TPT2_ANGAN</name>
<dbReference type="EMBL" id="GBXM01053702">
    <property type="protein sequence ID" value="JAH54875.1"/>
    <property type="molecule type" value="Transcribed_RNA"/>
</dbReference>
<organism evidence="1">
    <name type="scientific">Anguilla anguilla</name>
    <name type="common">European freshwater eel</name>
    <name type="synonym">Muraena anguilla</name>
    <dbReference type="NCBI Taxonomy" id="7936"/>
    <lineage>
        <taxon>Eukaryota</taxon>
        <taxon>Metazoa</taxon>
        <taxon>Chordata</taxon>
        <taxon>Craniata</taxon>
        <taxon>Vertebrata</taxon>
        <taxon>Euteleostomi</taxon>
        <taxon>Actinopterygii</taxon>
        <taxon>Neopterygii</taxon>
        <taxon>Teleostei</taxon>
        <taxon>Anguilliformes</taxon>
        <taxon>Anguillidae</taxon>
        <taxon>Anguilla</taxon>
    </lineage>
</organism>
<evidence type="ECO:0000313" key="1">
    <source>
        <dbReference type="EMBL" id="JAH54875.1"/>
    </source>
</evidence>
<proteinExistence type="predicted"/>
<sequence length="40" mass="4460">MRCYIPTHNGCWTCGLFRRKLEGKGTGSCKISSEYKGGSF</sequence>
<accession>A0A0E9TPT2</accession>
<reference evidence="1" key="2">
    <citation type="journal article" date="2015" name="Fish Shellfish Immunol.">
        <title>Early steps in the European eel (Anguilla anguilla)-Vibrio vulnificus interaction in the gills: Role of the RtxA13 toxin.</title>
        <authorList>
            <person name="Callol A."/>
            <person name="Pajuelo D."/>
            <person name="Ebbesson L."/>
            <person name="Teles M."/>
            <person name="MacKenzie S."/>
            <person name="Amaro C."/>
        </authorList>
    </citation>
    <scope>NUCLEOTIDE SEQUENCE</scope>
</reference>
<reference evidence="1" key="1">
    <citation type="submission" date="2014-11" db="EMBL/GenBank/DDBJ databases">
        <authorList>
            <person name="Amaro Gonzalez C."/>
        </authorList>
    </citation>
    <scope>NUCLEOTIDE SEQUENCE</scope>
</reference>
<protein>
    <submittedName>
        <fullName evidence="1">Uncharacterized protein</fullName>
    </submittedName>
</protein>